<dbReference type="InterPro" id="IPR019587">
    <property type="entry name" value="Polyketide_cyclase/dehydratase"/>
</dbReference>
<evidence type="ECO:0000313" key="1">
    <source>
        <dbReference type="EMBL" id="SDC96501.1"/>
    </source>
</evidence>
<gene>
    <name evidence="1" type="ORF">SAMN05421872_10551</name>
</gene>
<dbReference type="Gene3D" id="3.30.530.20">
    <property type="match status" value="1"/>
</dbReference>
<evidence type="ECO:0000313" key="2">
    <source>
        <dbReference type="Proteomes" id="UP000199034"/>
    </source>
</evidence>
<dbReference type="InterPro" id="IPR023393">
    <property type="entry name" value="START-like_dom_sf"/>
</dbReference>
<keyword evidence="2" id="KW-1185">Reference proteome</keyword>
<reference evidence="1 2" key="1">
    <citation type="submission" date="2016-10" db="EMBL/GenBank/DDBJ databases">
        <authorList>
            <person name="de Groot N.N."/>
        </authorList>
    </citation>
    <scope>NUCLEOTIDE SEQUENCE [LARGE SCALE GENOMIC DNA]</scope>
    <source>
        <strain evidence="1 2">CGMCC 4.6858</strain>
    </source>
</reference>
<dbReference type="CDD" id="cd07812">
    <property type="entry name" value="SRPBCC"/>
    <property type="match status" value="1"/>
</dbReference>
<protein>
    <submittedName>
        <fullName evidence="1">Polyketide cyclase / dehydrase and lipid transport</fullName>
    </submittedName>
</protein>
<dbReference type="RefSeq" id="WP_090854719.1">
    <property type="nucleotide sequence ID" value="NZ_FMZM01000005.1"/>
</dbReference>
<dbReference type="Proteomes" id="UP000199034">
    <property type="component" value="Unassembled WGS sequence"/>
</dbReference>
<name>A0A1G6QW57_9ACTN</name>
<dbReference type="OrthoDB" id="3779334at2"/>
<dbReference type="Pfam" id="PF10604">
    <property type="entry name" value="Polyketide_cyc2"/>
    <property type="match status" value="1"/>
</dbReference>
<dbReference type="AlphaFoldDB" id="A0A1G6QW57"/>
<dbReference type="EMBL" id="FMZM01000005">
    <property type="protein sequence ID" value="SDC96501.1"/>
    <property type="molecule type" value="Genomic_DNA"/>
</dbReference>
<accession>A0A1G6QW57</accession>
<proteinExistence type="predicted"/>
<dbReference type="SUPFAM" id="SSF55961">
    <property type="entry name" value="Bet v1-like"/>
    <property type="match status" value="1"/>
</dbReference>
<sequence>MRTDVAVTQERLIPTRPAAVWSVVADPAMQERLDGRVRLESSSGADGEVGSGYVLAIRVAPLVKMRLTYDVVEADPESRLVAHVTRKGVRYGEQHAELTSGPDGTLLRWTVVVSVGPVTARIAEQSVAQQLTPWLDAVAREAQAVGPA</sequence>
<organism evidence="1 2">
    <name type="scientific">Nocardioides lianchengensis</name>
    <dbReference type="NCBI Taxonomy" id="1045774"/>
    <lineage>
        <taxon>Bacteria</taxon>
        <taxon>Bacillati</taxon>
        <taxon>Actinomycetota</taxon>
        <taxon>Actinomycetes</taxon>
        <taxon>Propionibacteriales</taxon>
        <taxon>Nocardioidaceae</taxon>
        <taxon>Nocardioides</taxon>
    </lineage>
</organism>